<feature type="transmembrane region" description="Helical" evidence="9">
    <location>
        <begin position="238"/>
        <end position="257"/>
    </location>
</feature>
<dbReference type="SUPFAM" id="SSF81321">
    <property type="entry name" value="Family A G protein-coupled receptor-like"/>
    <property type="match status" value="1"/>
</dbReference>
<evidence type="ECO:0000256" key="4">
    <source>
        <dbReference type="ARBA" id="ARBA00023040"/>
    </source>
</evidence>
<keyword evidence="7" id="KW-0807">Transducer</keyword>
<name>A0AAN9AX01_9CAEN</name>
<dbReference type="PANTHER" id="PTHR24243:SF233">
    <property type="entry name" value="THYROTROPIN-RELEASING HORMONE RECEPTOR"/>
    <property type="match status" value="1"/>
</dbReference>
<evidence type="ECO:0000256" key="6">
    <source>
        <dbReference type="ARBA" id="ARBA00023170"/>
    </source>
</evidence>
<keyword evidence="2 9" id="KW-0812">Transmembrane</keyword>
<gene>
    <name evidence="11" type="ORF">V1264_006286</name>
</gene>
<dbReference type="GO" id="GO:0005886">
    <property type="term" value="C:plasma membrane"/>
    <property type="evidence" value="ECO:0007669"/>
    <property type="project" value="TreeGrafter"/>
</dbReference>
<dbReference type="EMBL" id="JBAMIC010000018">
    <property type="protein sequence ID" value="KAK7094783.1"/>
    <property type="molecule type" value="Genomic_DNA"/>
</dbReference>
<feature type="transmembrane region" description="Helical" evidence="9">
    <location>
        <begin position="601"/>
        <end position="623"/>
    </location>
</feature>
<feature type="compositionally biased region" description="Acidic residues" evidence="8">
    <location>
        <begin position="459"/>
        <end position="472"/>
    </location>
</feature>
<feature type="transmembrane region" description="Helical" evidence="9">
    <location>
        <begin position="635"/>
        <end position="661"/>
    </location>
</feature>
<evidence type="ECO:0000313" key="12">
    <source>
        <dbReference type="Proteomes" id="UP001374579"/>
    </source>
</evidence>
<keyword evidence="3 9" id="KW-1133">Transmembrane helix</keyword>
<feature type="region of interest" description="Disordered" evidence="8">
    <location>
        <begin position="517"/>
        <end position="560"/>
    </location>
</feature>
<evidence type="ECO:0000256" key="5">
    <source>
        <dbReference type="ARBA" id="ARBA00023136"/>
    </source>
</evidence>
<feature type="transmembrane region" description="Helical" evidence="9">
    <location>
        <begin position="182"/>
        <end position="204"/>
    </location>
</feature>
<feature type="compositionally biased region" description="Basic and acidic residues" evidence="8">
    <location>
        <begin position="473"/>
        <end position="489"/>
    </location>
</feature>
<keyword evidence="6" id="KW-0675">Receptor</keyword>
<dbReference type="PANTHER" id="PTHR24243">
    <property type="entry name" value="G-PROTEIN COUPLED RECEPTOR"/>
    <property type="match status" value="1"/>
</dbReference>
<evidence type="ECO:0000256" key="9">
    <source>
        <dbReference type="SAM" id="Phobius"/>
    </source>
</evidence>
<comment type="caution">
    <text evidence="11">The sequence shown here is derived from an EMBL/GenBank/DDBJ whole genome shotgun (WGS) entry which is preliminary data.</text>
</comment>
<feature type="compositionally biased region" description="Basic and acidic residues" evidence="8">
    <location>
        <begin position="401"/>
        <end position="416"/>
    </location>
</feature>
<keyword evidence="12" id="KW-1185">Reference proteome</keyword>
<feature type="region of interest" description="Disordered" evidence="8">
    <location>
        <begin position="1"/>
        <end position="21"/>
    </location>
</feature>
<dbReference type="PRINTS" id="PR00237">
    <property type="entry name" value="GPCRRHODOPSN"/>
</dbReference>
<comment type="subcellular location">
    <subcellularLocation>
        <location evidence="1">Membrane</location>
        <topology evidence="1">Multi-pass membrane protein</topology>
    </subcellularLocation>
</comment>
<dbReference type="Gene3D" id="1.20.1070.10">
    <property type="entry name" value="Rhodopsin 7-helix transmembrane proteins"/>
    <property type="match status" value="2"/>
</dbReference>
<keyword evidence="5 9" id="KW-0472">Membrane</keyword>
<evidence type="ECO:0000256" key="3">
    <source>
        <dbReference type="ARBA" id="ARBA00022989"/>
    </source>
</evidence>
<organism evidence="11 12">
    <name type="scientific">Littorina saxatilis</name>
    <dbReference type="NCBI Taxonomy" id="31220"/>
    <lineage>
        <taxon>Eukaryota</taxon>
        <taxon>Metazoa</taxon>
        <taxon>Spiralia</taxon>
        <taxon>Lophotrochozoa</taxon>
        <taxon>Mollusca</taxon>
        <taxon>Gastropoda</taxon>
        <taxon>Caenogastropoda</taxon>
        <taxon>Littorinimorpha</taxon>
        <taxon>Littorinoidea</taxon>
        <taxon>Littorinidae</taxon>
        <taxon>Littorina</taxon>
    </lineage>
</organism>
<feature type="transmembrane region" description="Helical" evidence="9">
    <location>
        <begin position="64"/>
        <end position="88"/>
    </location>
</feature>
<dbReference type="PROSITE" id="PS50262">
    <property type="entry name" value="G_PROTEIN_RECEP_F1_2"/>
    <property type="match status" value="1"/>
</dbReference>
<evidence type="ECO:0000313" key="11">
    <source>
        <dbReference type="EMBL" id="KAK7094783.1"/>
    </source>
</evidence>
<evidence type="ECO:0000256" key="8">
    <source>
        <dbReference type="SAM" id="MobiDB-lite"/>
    </source>
</evidence>
<proteinExistence type="predicted"/>
<feature type="compositionally biased region" description="Basic and acidic residues" evidence="8">
    <location>
        <begin position="517"/>
        <end position="536"/>
    </location>
</feature>
<protein>
    <recommendedName>
        <fullName evidence="10">G-protein coupled receptors family 1 profile domain-containing protein</fullName>
    </recommendedName>
</protein>
<evidence type="ECO:0000256" key="1">
    <source>
        <dbReference type="ARBA" id="ARBA00004141"/>
    </source>
</evidence>
<dbReference type="InterPro" id="IPR017452">
    <property type="entry name" value="GPCR_Rhodpsn_7TM"/>
</dbReference>
<feature type="region of interest" description="Disordered" evidence="8">
    <location>
        <begin position="401"/>
        <end position="489"/>
    </location>
</feature>
<evidence type="ECO:0000256" key="7">
    <source>
        <dbReference type="ARBA" id="ARBA00023224"/>
    </source>
</evidence>
<evidence type="ECO:0000256" key="2">
    <source>
        <dbReference type="ARBA" id="ARBA00022692"/>
    </source>
</evidence>
<dbReference type="Proteomes" id="UP001374579">
    <property type="component" value="Unassembled WGS sequence"/>
</dbReference>
<feature type="compositionally biased region" description="Acidic residues" evidence="8">
    <location>
        <begin position="417"/>
        <end position="430"/>
    </location>
</feature>
<reference evidence="11 12" key="1">
    <citation type="submission" date="2024-02" db="EMBL/GenBank/DDBJ databases">
        <title>Chromosome-scale genome assembly of the rough periwinkle Littorina saxatilis.</title>
        <authorList>
            <person name="De Jode A."/>
            <person name="Faria R."/>
            <person name="Formenti G."/>
            <person name="Sims Y."/>
            <person name="Smith T.P."/>
            <person name="Tracey A."/>
            <person name="Wood J.M.D."/>
            <person name="Zagrodzka Z.B."/>
            <person name="Johannesson K."/>
            <person name="Butlin R.K."/>
            <person name="Leder E.H."/>
        </authorList>
    </citation>
    <scope>NUCLEOTIDE SEQUENCE [LARGE SCALE GENOMIC DNA]</scope>
    <source>
        <strain evidence="11">Snail1</strain>
        <tissue evidence="11">Muscle</tissue>
    </source>
</reference>
<feature type="transmembrane region" description="Helical" evidence="9">
    <location>
        <begin position="100"/>
        <end position="121"/>
    </location>
</feature>
<feature type="compositionally biased region" description="Acidic residues" evidence="8">
    <location>
        <begin position="438"/>
        <end position="451"/>
    </location>
</feature>
<feature type="domain" description="G-protein coupled receptors family 1 profile" evidence="10">
    <location>
        <begin position="80"/>
        <end position="659"/>
    </location>
</feature>
<sequence>METTSSHFIPGPGHTHPTQNDDVISTLASLNVTFISNFADVTVGPETTSISTHTSLAAWKAGRWVLLVFRPLCAVFGVVGNALSVTVILKSPLRKGPSAVYMVTLALQDMVLSVIGMVHVFPTQQALGEENVLTQTWHCKAFYFTLLFTAHWDTLTLVAMTAQRYVAIGYPLRAARWNRRRVAVIAITIAAIISFSANCAYLFLYTAMPYTGQYRSTCGVSSAPGHYWVTVIYPWLDWTLYSSLPILAICVFNILIFRAIRRADALRNYTLAAGLNHEQLTTSASDVLSLKYVGARGSRVRDPCETHIDACEKDTVSCEKDRDVCAIDRDDHEKNKDSNEKDRDACEKDEDAFEKDRDVCAIDRDNHEKNKDSNEKDRDTCEKDEDAFEKDRDVCATNRDDHEKNKDACEKDRDVCEKDEDASEKDEDAFEKDRDVCEKDEDASEKDEDACEKDRDVCEKDEDASEKDEDAFEKDRDVCATDRDDHEKNKDACEIDRDVCEKDEDVCEKDEDACENDKESCENDKDHCEQETEQTRGRSGLSTSKTKISADNKDGHNGSSPKLQTFTGCRKHCVQPTQKRSRNGLSTFAGSNKASRQLTRMLVCVSIAFVVLSSPIGIFIVVSKSWKPSSDSSRALFSLVSVLCESLMYTNHAVNFVLYCVAGSRFRRYAANILCRRFVRSKTSTNHSTDGVTGL</sequence>
<dbReference type="InterPro" id="IPR000276">
    <property type="entry name" value="GPCR_Rhodpsn"/>
</dbReference>
<dbReference type="GO" id="GO:0004930">
    <property type="term" value="F:G protein-coupled receptor activity"/>
    <property type="evidence" value="ECO:0007669"/>
    <property type="project" value="UniProtKB-KW"/>
</dbReference>
<evidence type="ECO:0000259" key="10">
    <source>
        <dbReference type="PROSITE" id="PS50262"/>
    </source>
</evidence>
<keyword evidence="4" id="KW-0297">G-protein coupled receptor</keyword>
<dbReference type="Pfam" id="PF00001">
    <property type="entry name" value="7tm_1"/>
    <property type="match status" value="1"/>
</dbReference>
<accession>A0AAN9AX01</accession>
<dbReference type="AlphaFoldDB" id="A0AAN9AX01"/>